<dbReference type="eggNOG" id="ENOG502SM3R">
    <property type="taxonomic scope" value="Eukaryota"/>
</dbReference>
<feature type="transmembrane region" description="Helical" evidence="1">
    <location>
        <begin position="195"/>
        <end position="214"/>
    </location>
</feature>
<dbReference type="Pfam" id="PF20151">
    <property type="entry name" value="DUF6533"/>
    <property type="match status" value="1"/>
</dbReference>
<evidence type="ECO:0000313" key="3">
    <source>
        <dbReference type="EMBL" id="KTB34628.1"/>
    </source>
</evidence>
<comment type="caution">
    <text evidence="3">The sequence shown here is derived from an EMBL/GenBank/DDBJ whole genome shotgun (WGS) entry which is preliminary data.</text>
</comment>
<keyword evidence="1" id="KW-0812">Transmembrane</keyword>
<gene>
    <name evidence="3" type="ORF">WG66_12792</name>
</gene>
<organism evidence="3 4">
    <name type="scientific">Moniliophthora roreri</name>
    <name type="common">Frosty pod rot fungus</name>
    <name type="synonym">Monilia roreri</name>
    <dbReference type="NCBI Taxonomy" id="221103"/>
    <lineage>
        <taxon>Eukaryota</taxon>
        <taxon>Fungi</taxon>
        <taxon>Dikarya</taxon>
        <taxon>Basidiomycota</taxon>
        <taxon>Agaricomycotina</taxon>
        <taxon>Agaricomycetes</taxon>
        <taxon>Agaricomycetidae</taxon>
        <taxon>Agaricales</taxon>
        <taxon>Marasmiineae</taxon>
        <taxon>Marasmiaceae</taxon>
        <taxon>Moniliophthora</taxon>
    </lineage>
</organism>
<dbReference type="AlphaFoldDB" id="A0A0W0FEH9"/>
<keyword evidence="1" id="KW-1133">Transmembrane helix</keyword>
<evidence type="ECO:0000313" key="4">
    <source>
        <dbReference type="Proteomes" id="UP000054988"/>
    </source>
</evidence>
<keyword evidence="1" id="KW-0472">Membrane</keyword>
<feature type="transmembrane region" description="Helical" evidence="1">
    <location>
        <begin position="145"/>
        <end position="165"/>
    </location>
</feature>
<dbReference type="InterPro" id="IPR045340">
    <property type="entry name" value="DUF6533"/>
</dbReference>
<dbReference type="EMBL" id="LATX01002055">
    <property type="protein sequence ID" value="KTB34628.1"/>
    <property type="molecule type" value="Genomic_DNA"/>
</dbReference>
<protein>
    <recommendedName>
        <fullName evidence="2">DUF6533 domain-containing protein</fullName>
    </recommendedName>
</protein>
<dbReference type="Proteomes" id="UP000054988">
    <property type="component" value="Unassembled WGS sequence"/>
</dbReference>
<feature type="transmembrane region" description="Helical" evidence="1">
    <location>
        <begin position="96"/>
        <end position="118"/>
    </location>
</feature>
<reference evidence="3 4" key="1">
    <citation type="submission" date="2015-12" db="EMBL/GenBank/DDBJ databases">
        <title>Draft genome sequence of Moniliophthora roreri, the causal agent of frosty pod rot of cacao.</title>
        <authorList>
            <person name="Aime M.C."/>
            <person name="Diaz-Valderrama J.R."/>
            <person name="Kijpornyongpan T."/>
            <person name="Phillips-Mora W."/>
        </authorList>
    </citation>
    <scope>NUCLEOTIDE SEQUENCE [LARGE SCALE GENOMIC DNA]</scope>
    <source>
        <strain evidence="3 4">MCA 2952</strain>
    </source>
</reference>
<proteinExistence type="predicted"/>
<feature type="transmembrane region" description="Helical" evidence="1">
    <location>
        <begin position="56"/>
        <end position="76"/>
    </location>
</feature>
<name>A0A0W0FEH9_MONRR</name>
<feature type="transmembrane region" description="Helical" evidence="1">
    <location>
        <begin position="235"/>
        <end position="254"/>
    </location>
</feature>
<feature type="domain" description="DUF6533" evidence="2">
    <location>
        <begin position="23"/>
        <end position="66"/>
    </location>
</feature>
<feature type="transmembrane region" description="Helical" evidence="1">
    <location>
        <begin position="266"/>
        <end position="285"/>
    </location>
</feature>
<evidence type="ECO:0000256" key="1">
    <source>
        <dbReference type="SAM" id="Phobius"/>
    </source>
</evidence>
<evidence type="ECO:0000259" key="2">
    <source>
        <dbReference type="Pfam" id="PF20151"/>
    </source>
</evidence>
<accession>A0A0W0FEH9</accession>
<sequence length="346" mass="38932">MASPEEQAKFIKLYQGNLTPLRVCLVGLTWGLHDYLVTLEDELKYIWPLKRSFNKFMFFWIRYYTITLLVFDVIQIHTFSIPGVTSDNVCVAMDSIIRVVGAISLWSVEIIMQLRVYALYKCSKKAGIFNIRLTRYPVTDGRQQIAIINAFLFLCSIAGFLYVLIFNAQRRRAVIADAIHLPLPGCPSIHSGIEWAQWVPATAFEGVLFGFALYKTLKSTTLRLRSGSRVGLYSLLLRDNLFYFFAIAFVLVFNNLMVVGITKIPWFSYAPFHAAVGILTTRMLLNVNKAATTDVLVDGNSSKQWSKKTGTVNTWRAASHAPSGSTLTRSDSFEMRHAGTTKPGAV</sequence>